<comment type="similarity">
    <text evidence="1">Belongs to the PhoU family.</text>
</comment>
<feature type="domain" description="PhoU" evidence="3">
    <location>
        <begin position="18"/>
        <end position="100"/>
    </location>
</feature>
<dbReference type="Gene3D" id="3.90.1200.10">
    <property type="match status" value="1"/>
</dbReference>
<reference evidence="4 5" key="1">
    <citation type="journal article" date="2016" name="Nat. Commun.">
        <title>Thousands of microbial genomes shed light on interconnected biogeochemical processes in an aquifer system.</title>
        <authorList>
            <person name="Anantharaman K."/>
            <person name="Brown C.T."/>
            <person name="Hug L.A."/>
            <person name="Sharon I."/>
            <person name="Castelle C.J."/>
            <person name="Probst A.J."/>
            <person name="Thomas B.C."/>
            <person name="Singh A."/>
            <person name="Wilkins M.J."/>
            <person name="Karaoz U."/>
            <person name="Brodie E.L."/>
            <person name="Williams K.H."/>
            <person name="Hubbard S.S."/>
            <person name="Banfield J.F."/>
        </authorList>
    </citation>
    <scope>NUCLEOTIDE SEQUENCE [LARGE SCALE GENOMIC DNA]</scope>
</reference>
<dbReference type="Gene3D" id="1.20.58.220">
    <property type="entry name" value="Phosphate transport system protein phou homolog 2, domain 2"/>
    <property type="match status" value="1"/>
</dbReference>
<evidence type="ECO:0000313" key="4">
    <source>
        <dbReference type="EMBL" id="OGG94704.1"/>
    </source>
</evidence>
<feature type="domain" description="Aminoglycoside phosphotransferase" evidence="2">
    <location>
        <begin position="403"/>
        <end position="451"/>
    </location>
</feature>
<protein>
    <recommendedName>
        <fullName evidence="6">PhoU domain-containing protein</fullName>
    </recommendedName>
</protein>
<dbReference type="EMBL" id="MFNE01000035">
    <property type="protein sequence ID" value="OGG94704.1"/>
    <property type="molecule type" value="Genomic_DNA"/>
</dbReference>
<dbReference type="SUPFAM" id="SSF56112">
    <property type="entry name" value="Protein kinase-like (PK-like)"/>
    <property type="match status" value="1"/>
</dbReference>
<feature type="domain" description="PhoU" evidence="3">
    <location>
        <begin position="116"/>
        <end position="198"/>
    </location>
</feature>
<dbReference type="InterPro" id="IPR026022">
    <property type="entry name" value="PhoU_dom"/>
</dbReference>
<dbReference type="SUPFAM" id="SSF109755">
    <property type="entry name" value="PhoU-like"/>
    <property type="match status" value="1"/>
</dbReference>
<dbReference type="PANTHER" id="PTHR42930:SF3">
    <property type="entry name" value="PHOSPHATE-SPECIFIC TRANSPORT SYSTEM ACCESSORY PROTEIN PHOU"/>
    <property type="match status" value="1"/>
</dbReference>
<accession>A0A1F6G9C0</accession>
<evidence type="ECO:0008006" key="6">
    <source>
        <dbReference type="Google" id="ProtNLM"/>
    </source>
</evidence>
<comment type="caution">
    <text evidence="4">The sequence shown here is derived from an EMBL/GenBank/DDBJ whole genome shotgun (WGS) entry which is preliminary data.</text>
</comment>
<dbReference type="AlphaFoldDB" id="A0A1F6G9C0"/>
<dbReference type="InterPro" id="IPR038078">
    <property type="entry name" value="PhoU-like_sf"/>
</dbReference>
<name>A0A1F6G9C0_9PROT</name>
<dbReference type="PANTHER" id="PTHR42930">
    <property type="entry name" value="PHOSPHATE-SPECIFIC TRANSPORT SYSTEM ACCESSORY PROTEIN PHOU"/>
    <property type="match status" value="1"/>
</dbReference>
<dbReference type="STRING" id="1817772.A2527_05750"/>
<evidence type="ECO:0000259" key="2">
    <source>
        <dbReference type="Pfam" id="PF01636"/>
    </source>
</evidence>
<sequence length="545" mass="62852">MPIPPQIEENLRFILLEVRRQMERCQEVLDSPTEEMIEQIIGRDDYIDSLKAYIENGCFALIYHRENITQKRDADLIRAINTTAGNLERIADHAVNICRQIPYLKDPAYIGNFDYRRYFKIIHRALERVGKALFTQDLDAAQKICEAEVKLDLAYKKSFEKILAALTKGKDVENLITSGFILRYLERIGDCLLNIGEAIIFAGVGERLKLSEFKFLKEGLDEKHGTRLDQIEFHGVWGTRSGCRIGIIEPKSGGGLRKEVVFKEGKRDKISREKEKLELWHSIRPGLTPSILDYRERDDEAALMTEFLSGQTFQQVLKDKNQKGLDEGLQTLSEALSQIWEETKESCQSKPKFMGQLKSRLGDVFRVHPHFDQEERSVGELALGSTNEQVEHLVRFEKKIKVPFLVLIHGDFNLDNIFVKTQANRLQIIDVHRSGPGDYVQDISVFLVSAYRQRIFDQKTREQIFSLCVEFLRFARAFAKSQGDPHFEARLALGLIRSLITSTRFEFHLPLANAMYYRACYLIEKLLSCEEAPESFVLPTDIFNY</sequence>
<gene>
    <name evidence="4" type="ORF">A2527_05750</name>
</gene>
<dbReference type="InterPro" id="IPR002575">
    <property type="entry name" value="Aminoglycoside_PTrfase"/>
</dbReference>
<evidence type="ECO:0000259" key="3">
    <source>
        <dbReference type="Pfam" id="PF01895"/>
    </source>
</evidence>
<dbReference type="Proteomes" id="UP000178449">
    <property type="component" value="Unassembled WGS sequence"/>
</dbReference>
<organism evidence="4 5">
    <name type="scientific">Candidatus Lambdaproteobacteria bacterium RIFOXYD2_FULL_50_16</name>
    <dbReference type="NCBI Taxonomy" id="1817772"/>
    <lineage>
        <taxon>Bacteria</taxon>
        <taxon>Pseudomonadati</taxon>
        <taxon>Pseudomonadota</taxon>
        <taxon>Candidatus Lambdaproteobacteria</taxon>
    </lineage>
</organism>
<dbReference type="Pfam" id="PF01895">
    <property type="entry name" value="PhoU"/>
    <property type="match status" value="2"/>
</dbReference>
<dbReference type="GO" id="GO:0045936">
    <property type="term" value="P:negative regulation of phosphate metabolic process"/>
    <property type="evidence" value="ECO:0007669"/>
    <property type="project" value="InterPro"/>
</dbReference>
<dbReference type="InterPro" id="IPR011009">
    <property type="entry name" value="Kinase-like_dom_sf"/>
</dbReference>
<dbReference type="Pfam" id="PF01636">
    <property type="entry name" value="APH"/>
    <property type="match status" value="1"/>
</dbReference>
<proteinExistence type="inferred from homology"/>
<dbReference type="InterPro" id="IPR028366">
    <property type="entry name" value="PhoU"/>
</dbReference>
<evidence type="ECO:0000256" key="1">
    <source>
        <dbReference type="ARBA" id="ARBA00008107"/>
    </source>
</evidence>
<evidence type="ECO:0000313" key="5">
    <source>
        <dbReference type="Proteomes" id="UP000178449"/>
    </source>
</evidence>
<dbReference type="GO" id="GO:0030643">
    <property type="term" value="P:intracellular phosphate ion homeostasis"/>
    <property type="evidence" value="ECO:0007669"/>
    <property type="project" value="InterPro"/>
</dbReference>